<dbReference type="Pfam" id="PF02423">
    <property type="entry name" value="OCD_Mu_crystall"/>
    <property type="match status" value="1"/>
</dbReference>
<organism evidence="1 2">
    <name type="scientific">Caldinitratiruptor microaerophilus</name>
    <dbReference type="NCBI Taxonomy" id="671077"/>
    <lineage>
        <taxon>Bacteria</taxon>
        <taxon>Bacillati</taxon>
        <taxon>Bacillota</taxon>
        <taxon>Clostridia</taxon>
        <taxon>Eubacteriales</taxon>
        <taxon>Symbiobacteriaceae</taxon>
        <taxon>Caldinitratiruptor</taxon>
    </lineage>
</organism>
<reference evidence="1" key="1">
    <citation type="submission" date="2022-03" db="EMBL/GenBank/DDBJ databases">
        <title>Complete genome sequence of Caldinitratiruptor microaerophilus.</title>
        <authorList>
            <person name="Mukaiyama R."/>
            <person name="Nishiyama T."/>
            <person name="Ueda K."/>
        </authorList>
    </citation>
    <scope>NUCLEOTIDE SEQUENCE</scope>
    <source>
        <strain evidence="1">JCM 16183</strain>
    </source>
</reference>
<dbReference type="RefSeq" id="WP_264843660.1">
    <property type="nucleotide sequence ID" value="NZ_AP025628.1"/>
</dbReference>
<accession>A0AA35G781</accession>
<dbReference type="InterPro" id="IPR023401">
    <property type="entry name" value="ODC_N"/>
</dbReference>
<evidence type="ECO:0000313" key="2">
    <source>
        <dbReference type="Proteomes" id="UP001163687"/>
    </source>
</evidence>
<evidence type="ECO:0000313" key="1">
    <source>
        <dbReference type="EMBL" id="BDG59540.1"/>
    </source>
</evidence>
<dbReference type="AlphaFoldDB" id="A0AA35G781"/>
<dbReference type="InterPro" id="IPR036291">
    <property type="entry name" value="NAD(P)-bd_dom_sf"/>
</dbReference>
<dbReference type="KEGG" id="cmic:caldi_06300"/>
<proteinExistence type="predicted"/>
<sequence length="342" mass="36913">MLTVRFLNQDDVIACGGADMAAAVQDIENVFALHARGDVVLPSKTVLRWGGIESEYSHGRINAMPAYVGGDVHMAGIKWISGFPKNPFTNGLPRAVGITILNDPDTGVPLAIMDGTLISAVRTGAVTGVAAKYLARPDSEIAGIIGTGVQSRTQLRALKVVLPALKEVKAFDVDRGRRERFAEEMSADLGIEVRPVNSAEEAVRGSQVLVTATTSKEPVVKAEWIEPGLFYSAVGGHEFEYAVADRASKIVVDNWEEIKHRGSQTLCFMHREGLLPDDRIHAELGEVVIGRKAGRQSAGEFILFASVGMGLEDVAVASRVLRTARERGIGSDLVLWREPFSK</sequence>
<dbReference type="PIRSF" id="PIRSF001439">
    <property type="entry name" value="CryM"/>
    <property type="match status" value="1"/>
</dbReference>
<protein>
    <submittedName>
        <fullName evidence="1">2,3-diaminopropionate biosynthesis protein SbnB</fullName>
    </submittedName>
</protein>
<dbReference type="GO" id="GO:0005737">
    <property type="term" value="C:cytoplasm"/>
    <property type="evidence" value="ECO:0007669"/>
    <property type="project" value="TreeGrafter"/>
</dbReference>
<keyword evidence="2" id="KW-1185">Reference proteome</keyword>
<dbReference type="Gene3D" id="3.40.50.720">
    <property type="entry name" value="NAD(P)-binding Rossmann-like Domain"/>
    <property type="match status" value="1"/>
</dbReference>
<dbReference type="Proteomes" id="UP001163687">
    <property type="component" value="Chromosome"/>
</dbReference>
<dbReference type="InterPro" id="IPR003462">
    <property type="entry name" value="ODC_Mu_crystall"/>
</dbReference>
<name>A0AA35G781_9FIRM</name>
<dbReference type="SUPFAM" id="SSF51735">
    <property type="entry name" value="NAD(P)-binding Rossmann-fold domains"/>
    <property type="match status" value="1"/>
</dbReference>
<dbReference type="EMBL" id="AP025628">
    <property type="protein sequence ID" value="BDG59540.1"/>
    <property type="molecule type" value="Genomic_DNA"/>
</dbReference>
<gene>
    <name evidence="1" type="primary">ocd2</name>
    <name evidence="1" type="ORF">caldi_06300</name>
</gene>
<dbReference type="PANTHER" id="PTHR13812:SF19">
    <property type="entry name" value="KETIMINE REDUCTASE MU-CRYSTALLIN"/>
    <property type="match status" value="1"/>
</dbReference>
<dbReference type="PANTHER" id="PTHR13812">
    <property type="entry name" value="KETIMINE REDUCTASE MU-CRYSTALLIN"/>
    <property type="match status" value="1"/>
</dbReference>
<dbReference type="Gene3D" id="3.30.1780.10">
    <property type="entry name" value="ornithine cyclodeaminase, domain 1"/>
    <property type="match status" value="1"/>
</dbReference>